<name>A0ABR2GTV6_9EUKA</name>
<accession>A0ABR2GTV6</accession>
<protein>
    <submittedName>
        <fullName evidence="1">Uncharacterized protein</fullName>
    </submittedName>
</protein>
<dbReference type="Proteomes" id="UP001470230">
    <property type="component" value="Unassembled WGS sequence"/>
</dbReference>
<evidence type="ECO:0000313" key="1">
    <source>
        <dbReference type="EMBL" id="KAK8836777.1"/>
    </source>
</evidence>
<evidence type="ECO:0000313" key="2">
    <source>
        <dbReference type="Proteomes" id="UP001470230"/>
    </source>
</evidence>
<gene>
    <name evidence="1" type="ORF">M9Y10_037299</name>
</gene>
<comment type="caution">
    <text evidence="1">The sequence shown here is derived from an EMBL/GenBank/DDBJ whole genome shotgun (WGS) entry which is preliminary data.</text>
</comment>
<organism evidence="1 2">
    <name type="scientific">Tritrichomonas musculus</name>
    <dbReference type="NCBI Taxonomy" id="1915356"/>
    <lineage>
        <taxon>Eukaryota</taxon>
        <taxon>Metamonada</taxon>
        <taxon>Parabasalia</taxon>
        <taxon>Tritrichomonadida</taxon>
        <taxon>Tritrichomonadidae</taxon>
        <taxon>Tritrichomonas</taxon>
    </lineage>
</organism>
<keyword evidence="2" id="KW-1185">Reference proteome</keyword>
<reference evidence="1 2" key="1">
    <citation type="submission" date="2024-04" db="EMBL/GenBank/DDBJ databases">
        <title>Tritrichomonas musculus Genome.</title>
        <authorList>
            <person name="Alves-Ferreira E."/>
            <person name="Grigg M."/>
            <person name="Lorenzi H."/>
            <person name="Galac M."/>
        </authorList>
    </citation>
    <scope>NUCLEOTIDE SEQUENCE [LARGE SCALE GENOMIC DNA]</scope>
    <source>
        <strain evidence="1 2">EAF2021</strain>
    </source>
</reference>
<dbReference type="EMBL" id="JAPFFF010000063">
    <property type="protein sequence ID" value="KAK8836777.1"/>
    <property type="molecule type" value="Genomic_DNA"/>
</dbReference>
<sequence length="87" mass="9683">MNCDISCIFNPKSLIGHQSYAAKRVIQVCMKLKVNENQDKLQQPNYSTKHITQQLEGALSIVDGAASITIGQSYYLAKRQSQLARAL</sequence>
<proteinExistence type="predicted"/>